<dbReference type="Proteomes" id="UP000065734">
    <property type="component" value="Chromosome I"/>
</dbReference>
<dbReference type="KEGG" id="bvr:BVIR_243"/>
<proteinExistence type="predicted"/>
<sequence>MPVITVQTSAFGAKHLRRLQIAPDFLITYWKLDQNPMKARAAATAPQITAPPTSVV</sequence>
<name>A0A0P0JG84_BLAVI</name>
<gene>
    <name evidence="1" type="ORF">BVIRIDIS_30090</name>
</gene>
<organism evidence="1 2">
    <name type="scientific">Blastochloris viridis</name>
    <name type="common">Rhodopseudomonas viridis</name>
    <dbReference type="NCBI Taxonomy" id="1079"/>
    <lineage>
        <taxon>Bacteria</taxon>
        <taxon>Pseudomonadati</taxon>
        <taxon>Pseudomonadota</taxon>
        <taxon>Alphaproteobacteria</taxon>
        <taxon>Hyphomicrobiales</taxon>
        <taxon>Blastochloridaceae</taxon>
        <taxon>Blastochloris</taxon>
    </lineage>
</organism>
<protein>
    <submittedName>
        <fullName evidence="1">Uncharacterized protein</fullName>
    </submittedName>
</protein>
<keyword evidence="2" id="KW-1185">Reference proteome</keyword>
<accession>A0A0P0JG84</accession>
<dbReference type="AlphaFoldDB" id="A0A0P0JG84"/>
<evidence type="ECO:0000313" key="2">
    <source>
        <dbReference type="Proteomes" id="UP000065734"/>
    </source>
</evidence>
<reference evidence="2" key="1">
    <citation type="journal article" date="2016" name="Genome Announc.">
        <title>Revised genome sequence of the purple photosynthetic bacterium Blastochloris viridis.</title>
        <authorList>
            <person name="Liu L.N."/>
            <person name="Faulkner M."/>
            <person name="Liu X."/>
            <person name="Huang F."/>
            <person name="Darby A.C."/>
            <person name="Hall N."/>
        </authorList>
    </citation>
    <scope>NUCLEOTIDE SEQUENCE [LARGE SCALE GENOMIC DNA]</scope>
    <source>
        <strain evidence="2">ATCC 19567 / DSM 133 / F</strain>
    </source>
</reference>
<dbReference type="EMBL" id="LN907867">
    <property type="protein sequence ID" value="CUU43981.1"/>
    <property type="molecule type" value="Genomic_DNA"/>
</dbReference>
<evidence type="ECO:0000313" key="1">
    <source>
        <dbReference type="EMBL" id="CUU43981.1"/>
    </source>
</evidence>